<dbReference type="Pfam" id="PF00144">
    <property type="entry name" value="Beta-lactamase"/>
    <property type="match status" value="1"/>
</dbReference>
<dbReference type="GO" id="GO:0016787">
    <property type="term" value="F:hydrolase activity"/>
    <property type="evidence" value="ECO:0007669"/>
    <property type="project" value="UniProtKB-KW"/>
</dbReference>
<evidence type="ECO:0000313" key="5">
    <source>
        <dbReference type="Proteomes" id="UP000266067"/>
    </source>
</evidence>
<dbReference type="InterPro" id="IPR019734">
    <property type="entry name" value="TPR_rpt"/>
</dbReference>
<dbReference type="Gene3D" id="1.25.40.10">
    <property type="entry name" value="Tetratricopeptide repeat domain"/>
    <property type="match status" value="1"/>
</dbReference>
<evidence type="ECO:0000259" key="3">
    <source>
        <dbReference type="Pfam" id="PF00144"/>
    </source>
</evidence>
<dbReference type="InterPro" id="IPR011990">
    <property type="entry name" value="TPR-like_helical_dom_sf"/>
</dbReference>
<feature type="signal peptide" evidence="2">
    <location>
        <begin position="1"/>
        <end position="21"/>
    </location>
</feature>
<dbReference type="AlphaFoldDB" id="A0A3A1N7J7"/>
<dbReference type="PROSITE" id="PS50005">
    <property type="entry name" value="TPR"/>
    <property type="match status" value="1"/>
</dbReference>
<feature type="domain" description="Beta-lactamase-related" evidence="3">
    <location>
        <begin position="47"/>
        <end position="353"/>
    </location>
</feature>
<sequence>MKSNILKALCLSLVFGNTLLAQEGLKDDSLAFKIDKFLSESVANGYSGSVLVAKEGEFVFSKGFGWADRSLKITNTPSTVFNVGSVTKQFTAAAILKLMEDQELKVSDNIEKYFPQVPADKRDITIHHLLTHTSGVSPRTGGFRYDKASKEAFLKDFFEAELMYAPGTKHTYANANYILLSAIIEQASQQDYETFLRENFWTPLQMNHTGYKEIHFNSEQLAHGYYFHYTDGEWRDWGITQEHLPYNNEHWYSIGKGDIYSTVEDLYKWHLALENSKVLSAETNNLMEKAHVPENETRTSFYGYGWAIFNSRNNTKIVAHNGSNGIYFADFLRFVEDDLVVIALSNIILNHQSENVAWDIASMVIDEEYSSKIIPKNKYELVFDFIRSNSPDKVSLLPQFIESKTETPINDKALLNRIGFKQVSENKDVEWGVALLKLNTDLFPEDGNLWDSLGEGYYLLNDKPNAIKSFKKAIELKPGANCYWCENSRKKLDEIKNK</sequence>
<keyword evidence="5" id="KW-1185">Reference proteome</keyword>
<name>A0A3A1N7J7_9FLAO</name>
<dbReference type="Gene3D" id="3.40.710.10">
    <property type="entry name" value="DD-peptidase/beta-lactamase superfamily"/>
    <property type="match status" value="1"/>
</dbReference>
<proteinExistence type="predicted"/>
<keyword evidence="2" id="KW-0732">Signal</keyword>
<evidence type="ECO:0000256" key="2">
    <source>
        <dbReference type="SAM" id="SignalP"/>
    </source>
</evidence>
<reference evidence="4 5" key="1">
    <citation type="submission" date="2018-08" db="EMBL/GenBank/DDBJ databases">
        <title>Proposal of Muricauda 72 sp.nov. and Muricauda NH166 sp.nov., isolated from seawater.</title>
        <authorList>
            <person name="Cheng H."/>
            <person name="Wu Y.-H."/>
            <person name="Guo L.-L."/>
            <person name="Xu X.-W."/>
        </authorList>
    </citation>
    <scope>NUCLEOTIDE SEQUENCE [LARGE SCALE GENOMIC DNA]</scope>
    <source>
        <strain evidence="4 5">KCTC 22173</strain>
    </source>
</reference>
<dbReference type="SUPFAM" id="SSF56601">
    <property type="entry name" value="beta-lactamase/transpeptidase-like"/>
    <property type="match status" value="1"/>
</dbReference>
<dbReference type="PANTHER" id="PTHR46825:SF9">
    <property type="entry name" value="BETA-LACTAMASE-RELATED DOMAIN-CONTAINING PROTEIN"/>
    <property type="match status" value="1"/>
</dbReference>
<dbReference type="InterPro" id="IPR001466">
    <property type="entry name" value="Beta-lactam-related"/>
</dbReference>
<keyword evidence="4" id="KW-0378">Hydrolase</keyword>
<evidence type="ECO:0000313" key="4">
    <source>
        <dbReference type="EMBL" id="RIV34911.1"/>
    </source>
</evidence>
<dbReference type="InterPro" id="IPR012338">
    <property type="entry name" value="Beta-lactam/transpept-like"/>
</dbReference>
<dbReference type="RefSeq" id="WP_119607143.1">
    <property type="nucleotide sequence ID" value="NZ_QXFH01000070.1"/>
</dbReference>
<organism evidence="4 5">
    <name type="scientific">Flagellimonas lutimaris</name>
    <dbReference type="NCBI Taxonomy" id="475082"/>
    <lineage>
        <taxon>Bacteria</taxon>
        <taxon>Pseudomonadati</taxon>
        <taxon>Bacteroidota</taxon>
        <taxon>Flavobacteriia</taxon>
        <taxon>Flavobacteriales</taxon>
        <taxon>Flavobacteriaceae</taxon>
        <taxon>Flagellimonas</taxon>
    </lineage>
</organism>
<dbReference type="InterPro" id="IPR050491">
    <property type="entry name" value="AmpC-like"/>
</dbReference>
<dbReference type="OrthoDB" id="9793489at2"/>
<protein>
    <submittedName>
        <fullName evidence="4">Class A beta-lactamase-related serine hydrolase</fullName>
    </submittedName>
</protein>
<dbReference type="Proteomes" id="UP000266067">
    <property type="component" value="Unassembled WGS sequence"/>
</dbReference>
<keyword evidence="1" id="KW-0802">TPR repeat</keyword>
<dbReference type="SUPFAM" id="SSF48452">
    <property type="entry name" value="TPR-like"/>
    <property type="match status" value="1"/>
</dbReference>
<accession>A0A3A1N7J7</accession>
<dbReference type="EMBL" id="QXFH01000070">
    <property type="protein sequence ID" value="RIV34911.1"/>
    <property type="molecule type" value="Genomic_DNA"/>
</dbReference>
<evidence type="ECO:0000256" key="1">
    <source>
        <dbReference type="PROSITE-ProRule" id="PRU00339"/>
    </source>
</evidence>
<dbReference type="PANTHER" id="PTHR46825">
    <property type="entry name" value="D-ALANYL-D-ALANINE-CARBOXYPEPTIDASE/ENDOPEPTIDASE AMPH"/>
    <property type="match status" value="1"/>
</dbReference>
<comment type="caution">
    <text evidence="4">The sequence shown here is derived from an EMBL/GenBank/DDBJ whole genome shotgun (WGS) entry which is preliminary data.</text>
</comment>
<feature type="chain" id="PRO_5017244122" evidence="2">
    <location>
        <begin position="22"/>
        <end position="498"/>
    </location>
</feature>
<gene>
    <name evidence="4" type="ORF">D2V08_05960</name>
</gene>
<feature type="repeat" description="TPR" evidence="1">
    <location>
        <begin position="447"/>
        <end position="480"/>
    </location>
</feature>